<dbReference type="SMART" id="SM00345">
    <property type="entry name" value="HTH_GNTR"/>
    <property type="match status" value="1"/>
</dbReference>
<accession>A0A7W8BCS3</accession>
<dbReference type="Gene3D" id="1.10.10.10">
    <property type="entry name" value="Winged helix-like DNA-binding domain superfamily/Winged helix DNA-binding domain"/>
    <property type="match status" value="1"/>
</dbReference>
<keyword evidence="1" id="KW-0805">Transcription regulation</keyword>
<proteinExistence type="predicted"/>
<evidence type="ECO:0000256" key="1">
    <source>
        <dbReference type="ARBA" id="ARBA00023015"/>
    </source>
</evidence>
<organism evidence="5 6">
    <name type="scientific">Streptomyces eurocidicus</name>
    <name type="common">Streptoverticillium eurocidicus</name>
    <dbReference type="NCBI Taxonomy" id="66423"/>
    <lineage>
        <taxon>Bacteria</taxon>
        <taxon>Bacillati</taxon>
        <taxon>Actinomycetota</taxon>
        <taxon>Actinomycetes</taxon>
        <taxon>Kitasatosporales</taxon>
        <taxon>Streptomycetaceae</taxon>
        <taxon>Streptomyces</taxon>
    </lineage>
</organism>
<dbReference type="GO" id="GO:0045892">
    <property type="term" value="P:negative regulation of DNA-templated transcription"/>
    <property type="evidence" value="ECO:0007669"/>
    <property type="project" value="TreeGrafter"/>
</dbReference>
<keyword evidence="3" id="KW-0804">Transcription</keyword>
<dbReference type="RefSeq" id="WP_376697809.1">
    <property type="nucleotide sequence ID" value="NZ_JACHJF010000008.1"/>
</dbReference>
<feature type="domain" description="HTH gntR-type" evidence="4">
    <location>
        <begin position="16"/>
        <end position="83"/>
    </location>
</feature>
<evidence type="ECO:0000259" key="4">
    <source>
        <dbReference type="PROSITE" id="PS50949"/>
    </source>
</evidence>
<dbReference type="GO" id="GO:0003700">
    <property type="term" value="F:DNA-binding transcription factor activity"/>
    <property type="evidence" value="ECO:0007669"/>
    <property type="project" value="InterPro"/>
</dbReference>
<dbReference type="InterPro" id="IPR036390">
    <property type="entry name" value="WH_DNA-bd_sf"/>
</dbReference>
<dbReference type="InterPro" id="IPR000524">
    <property type="entry name" value="Tscrpt_reg_HTH_GntR"/>
</dbReference>
<dbReference type="PANTHER" id="PTHR44846">
    <property type="entry name" value="MANNOSYL-D-GLYCERATE TRANSPORT/METABOLISM SYSTEM REPRESSOR MNGR-RELATED"/>
    <property type="match status" value="1"/>
</dbReference>
<dbReference type="PRINTS" id="PR00035">
    <property type="entry name" value="HTHGNTR"/>
</dbReference>
<evidence type="ECO:0000313" key="6">
    <source>
        <dbReference type="Proteomes" id="UP000528608"/>
    </source>
</evidence>
<gene>
    <name evidence="5" type="ORF">FHS36_002921</name>
</gene>
<dbReference type="GO" id="GO:0003677">
    <property type="term" value="F:DNA binding"/>
    <property type="evidence" value="ECO:0007669"/>
    <property type="project" value="UniProtKB-KW"/>
</dbReference>
<dbReference type="PROSITE" id="PS50949">
    <property type="entry name" value="HTH_GNTR"/>
    <property type="match status" value="1"/>
</dbReference>
<dbReference type="InterPro" id="IPR036388">
    <property type="entry name" value="WH-like_DNA-bd_sf"/>
</dbReference>
<dbReference type="PANTHER" id="PTHR44846:SF1">
    <property type="entry name" value="MANNOSYL-D-GLYCERATE TRANSPORT_METABOLISM SYSTEM REPRESSOR MNGR-RELATED"/>
    <property type="match status" value="1"/>
</dbReference>
<name>A0A7W8BCS3_STREU</name>
<evidence type="ECO:0000256" key="3">
    <source>
        <dbReference type="ARBA" id="ARBA00023163"/>
    </source>
</evidence>
<dbReference type="Proteomes" id="UP000528608">
    <property type="component" value="Unassembled WGS sequence"/>
</dbReference>
<dbReference type="EMBL" id="JACHJF010000008">
    <property type="protein sequence ID" value="MBB5119488.1"/>
    <property type="molecule type" value="Genomic_DNA"/>
</dbReference>
<keyword evidence="2 5" id="KW-0238">DNA-binding</keyword>
<dbReference type="InterPro" id="IPR050679">
    <property type="entry name" value="Bact_HTH_transcr_reg"/>
</dbReference>
<protein>
    <submittedName>
        <fullName evidence="5">DNA-binding GntR family transcriptional regulator</fullName>
    </submittedName>
</protein>
<evidence type="ECO:0000313" key="5">
    <source>
        <dbReference type="EMBL" id="MBB5119488.1"/>
    </source>
</evidence>
<reference evidence="5 6" key="1">
    <citation type="submission" date="2020-08" db="EMBL/GenBank/DDBJ databases">
        <title>Genomic Encyclopedia of Type Strains, Phase III (KMG-III): the genomes of soil and plant-associated and newly described type strains.</title>
        <authorList>
            <person name="Whitman W."/>
        </authorList>
    </citation>
    <scope>NUCLEOTIDE SEQUENCE [LARGE SCALE GENOMIC DNA]</scope>
    <source>
        <strain evidence="5 6">CECT 3259</strain>
    </source>
</reference>
<evidence type="ECO:0000256" key="2">
    <source>
        <dbReference type="ARBA" id="ARBA00023125"/>
    </source>
</evidence>
<dbReference type="CDD" id="cd07377">
    <property type="entry name" value="WHTH_GntR"/>
    <property type="match status" value="1"/>
</dbReference>
<dbReference type="AlphaFoldDB" id="A0A7W8BCS3"/>
<sequence>MSIPTVAAVMEFDPTLPKWTQIAQVIRQRIAAGKYLPNHLISETQLEQEFEVARVTVRKATRALREEGLIVTTHGMGSFVTERAAEIVKSSTD</sequence>
<comment type="caution">
    <text evidence="5">The sequence shown here is derived from an EMBL/GenBank/DDBJ whole genome shotgun (WGS) entry which is preliminary data.</text>
</comment>
<dbReference type="SUPFAM" id="SSF46785">
    <property type="entry name" value="Winged helix' DNA-binding domain"/>
    <property type="match status" value="1"/>
</dbReference>
<dbReference type="Pfam" id="PF00392">
    <property type="entry name" value="GntR"/>
    <property type="match status" value="1"/>
</dbReference>